<dbReference type="FunFam" id="3.40.50.300:FF:001573">
    <property type="entry name" value="Carbon monoxide dehydrogenase accessory protein CooC"/>
    <property type="match status" value="1"/>
</dbReference>
<dbReference type="STRING" id="573063.Metin_0536"/>
<dbReference type="HOGENOM" id="CLU_082962_0_0_2"/>
<evidence type="ECO:0000313" key="5">
    <source>
        <dbReference type="Proteomes" id="UP000002061"/>
    </source>
</evidence>
<dbReference type="SUPFAM" id="SSF52540">
    <property type="entry name" value="P-loop containing nucleoside triphosphate hydrolases"/>
    <property type="match status" value="1"/>
</dbReference>
<keyword evidence="1" id="KW-0547">Nucleotide-binding</keyword>
<organism evidence="4 5">
    <name type="scientific">Methanocaldococcus infernus (strain DSM 11812 / JCM 15783 / ME)</name>
    <dbReference type="NCBI Taxonomy" id="573063"/>
    <lineage>
        <taxon>Archaea</taxon>
        <taxon>Methanobacteriati</taxon>
        <taxon>Methanobacteriota</taxon>
        <taxon>Methanomada group</taxon>
        <taxon>Methanococci</taxon>
        <taxon>Methanococcales</taxon>
        <taxon>Methanocaldococcaceae</taxon>
        <taxon>Methanocaldococcus</taxon>
    </lineage>
</organism>
<dbReference type="InterPro" id="IPR014433">
    <property type="entry name" value="CooC"/>
</dbReference>
<dbReference type="PANTHER" id="PTHR43384">
    <property type="entry name" value="SEPTUM SITE-DETERMINING PROTEIN MIND HOMOLOG, CHLOROPLASTIC-RELATED"/>
    <property type="match status" value="1"/>
</dbReference>
<dbReference type="Pfam" id="PF01656">
    <property type="entry name" value="CbiA"/>
    <property type="match status" value="1"/>
</dbReference>
<evidence type="ECO:0000313" key="4">
    <source>
        <dbReference type="EMBL" id="ADG13206.1"/>
    </source>
</evidence>
<dbReference type="RefSeq" id="WP_013099952.1">
    <property type="nucleotide sequence ID" value="NC_014122.1"/>
</dbReference>
<dbReference type="GeneID" id="9131542"/>
<dbReference type="OrthoDB" id="31168at2157"/>
<gene>
    <name evidence="4" type="ordered locus">Metin_0536</name>
</gene>
<dbReference type="GO" id="GO:0005524">
    <property type="term" value="F:ATP binding"/>
    <property type="evidence" value="ECO:0007669"/>
    <property type="project" value="UniProtKB-KW"/>
</dbReference>
<dbReference type="eggNOG" id="arCOG00587">
    <property type="taxonomic scope" value="Archaea"/>
</dbReference>
<dbReference type="GO" id="GO:0009898">
    <property type="term" value="C:cytoplasmic side of plasma membrane"/>
    <property type="evidence" value="ECO:0007669"/>
    <property type="project" value="TreeGrafter"/>
</dbReference>
<dbReference type="InterPro" id="IPR050625">
    <property type="entry name" value="ParA/MinD_ATPase"/>
</dbReference>
<name>D5VRK3_METIM</name>
<evidence type="ECO:0000259" key="3">
    <source>
        <dbReference type="Pfam" id="PF01656"/>
    </source>
</evidence>
<dbReference type="GO" id="GO:0005829">
    <property type="term" value="C:cytosol"/>
    <property type="evidence" value="ECO:0007669"/>
    <property type="project" value="TreeGrafter"/>
</dbReference>
<proteinExistence type="predicted"/>
<accession>D5VRK3</accession>
<dbReference type="CDD" id="cd02034">
    <property type="entry name" value="CooC1"/>
    <property type="match status" value="1"/>
</dbReference>
<evidence type="ECO:0000256" key="1">
    <source>
        <dbReference type="ARBA" id="ARBA00022741"/>
    </source>
</evidence>
<dbReference type="KEGG" id="mif:Metin_0536"/>
<dbReference type="GO" id="GO:0051782">
    <property type="term" value="P:negative regulation of cell division"/>
    <property type="evidence" value="ECO:0007669"/>
    <property type="project" value="TreeGrafter"/>
</dbReference>
<dbReference type="EMBL" id="CP002009">
    <property type="protein sequence ID" value="ADG13206.1"/>
    <property type="molecule type" value="Genomic_DNA"/>
</dbReference>
<sequence length="250" mass="28390">MIVAVSGKGGVGKTAFTTLLVKALSKKNKNILVVDADPDSNLPDTLGVEVEKTVGDIREELKKIVESKKELPGGMSKLEFLKSKIYEILVETDNYDLLVMGRPEGSGCYCSVNNWLRQIIDELSKYYDYVIIDTEAGLEHLSRRTTQNVDLMIVVTDPSKRGLKTAERIKKLANELEVKFKDIYVVANKVKPEYEKLVEEYAKELNLKLIGKLPYNKEIAEYDLKGIPLWNLPEDNEAYKRVKEIVDKYL</sequence>
<keyword evidence="5" id="KW-1185">Reference proteome</keyword>
<dbReference type="GO" id="GO:0016887">
    <property type="term" value="F:ATP hydrolysis activity"/>
    <property type="evidence" value="ECO:0007669"/>
    <property type="project" value="TreeGrafter"/>
</dbReference>
<dbReference type="Proteomes" id="UP000002061">
    <property type="component" value="Chromosome"/>
</dbReference>
<dbReference type="PIRSF" id="PIRSF005647">
    <property type="entry name" value="CooC"/>
    <property type="match status" value="1"/>
</dbReference>
<protein>
    <submittedName>
        <fullName evidence="4">Cobyrinic acid ac-diamide synthase</fullName>
    </submittedName>
</protein>
<keyword evidence="2" id="KW-0067">ATP-binding</keyword>
<dbReference type="PANTHER" id="PTHR43384:SF7">
    <property type="entry name" value="CARBON-MONOXIDE DEHYDROGENASE ACCESSORY PROTEIN"/>
    <property type="match status" value="1"/>
</dbReference>
<dbReference type="AlphaFoldDB" id="D5VRK3"/>
<dbReference type="InterPro" id="IPR002586">
    <property type="entry name" value="CobQ/CobB/MinD/ParA_Nub-bd_dom"/>
</dbReference>
<evidence type="ECO:0000256" key="2">
    <source>
        <dbReference type="ARBA" id="ARBA00022840"/>
    </source>
</evidence>
<reference evidence="4" key="1">
    <citation type="submission" date="2010-04" db="EMBL/GenBank/DDBJ databases">
        <title>Complete sequence of Methanocaldococcus infernus ME.</title>
        <authorList>
            <consortium name="US DOE Joint Genome Institute"/>
            <person name="Lucas S."/>
            <person name="Copeland A."/>
            <person name="Lapidus A."/>
            <person name="Cheng J.-F."/>
            <person name="Bruce D."/>
            <person name="Goodwin L."/>
            <person name="Pitluck S."/>
            <person name="Munk A.C."/>
            <person name="Detter J.C."/>
            <person name="Han C."/>
            <person name="Tapia R."/>
            <person name="Land M."/>
            <person name="Hauser L."/>
            <person name="Kyrpides N."/>
            <person name="Mikhailova N."/>
            <person name="Sieprawska-Lupa M."/>
            <person name="Whitman W.B."/>
            <person name="Woyke T."/>
        </authorList>
    </citation>
    <scope>NUCLEOTIDE SEQUENCE [LARGE SCALE GENOMIC DNA]</scope>
    <source>
        <strain evidence="4">ME</strain>
    </source>
</reference>
<feature type="domain" description="CobQ/CobB/MinD/ParA nucleotide binding" evidence="3">
    <location>
        <begin position="2"/>
        <end position="228"/>
    </location>
</feature>
<dbReference type="InterPro" id="IPR027417">
    <property type="entry name" value="P-loop_NTPase"/>
</dbReference>
<dbReference type="Gene3D" id="3.40.50.300">
    <property type="entry name" value="P-loop containing nucleotide triphosphate hydrolases"/>
    <property type="match status" value="1"/>
</dbReference>